<dbReference type="GO" id="GO:0005886">
    <property type="term" value="C:plasma membrane"/>
    <property type="evidence" value="ECO:0007669"/>
    <property type="project" value="UniProtKB-SubCell"/>
</dbReference>
<protein>
    <submittedName>
        <fullName evidence="8">Internalization-related competence protein ComEC/Rec2 protein</fullName>
    </submittedName>
</protein>
<name>A0A0G0T476_9BACT</name>
<dbReference type="NCBIfam" id="TIGR00360">
    <property type="entry name" value="ComEC_N-term"/>
    <property type="match status" value="1"/>
</dbReference>
<evidence type="ECO:0000256" key="6">
    <source>
        <dbReference type="SAM" id="Phobius"/>
    </source>
</evidence>
<dbReference type="EMBL" id="LBZM01000018">
    <property type="protein sequence ID" value="KKR71804.1"/>
    <property type="molecule type" value="Genomic_DNA"/>
</dbReference>
<evidence type="ECO:0000259" key="7">
    <source>
        <dbReference type="Pfam" id="PF03772"/>
    </source>
</evidence>
<evidence type="ECO:0000256" key="1">
    <source>
        <dbReference type="ARBA" id="ARBA00004651"/>
    </source>
</evidence>
<dbReference type="InterPro" id="IPR052159">
    <property type="entry name" value="Competence_DNA_uptake"/>
</dbReference>
<evidence type="ECO:0000256" key="3">
    <source>
        <dbReference type="ARBA" id="ARBA00022692"/>
    </source>
</evidence>
<dbReference type="AlphaFoldDB" id="A0A0G0T476"/>
<organism evidence="8 9">
    <name type="scientific">Candidatus Roizmanbacteria bacterium GW2011_GWB1_40_7</name>
    <dbReference type="NCBI Taxonomy" id="1618482"/>
    <lineage>
        <taxon>Bacteria</taxon>
        <taxon>Candidatus Roizmaniibacteriota</taxon>
    </lineage>
</organism>
<accession>A0A0G0T476</accession>
<comment type="subcellular location">
    <subcellularLocation>
        <location evidence="1">Cell membrane</location>
        <topology evidence="1">Multi-pass membrane protein</topology>
    </subcellularLocation>
</comment>
<keyword evidence="3 6" id="KW-0812">Transmembrane</keyword>
<evidence type="ECO:0000313" key="9">
    <source>
        <dbReference type="Proteomes" id="UP000034664"/>
    </source>
</evidence>
<dbReference type="InterPro" id="IPR004477">
    <property type="entry name" value="ComEC_N"/>
</dbReference>
<keyword evidence="5 6" id="KW-0472">Membrane</keyword>
<keyword evidence="2" id="KW-1003">Cell membrane</keyword>
<keyword evidence="4 6" id="KW-1133">Transmembrane helix</keyword>
<evidence type="ECO:0000256" key="2">
    <source>
        <dbReference type="ARBA" id="ARBA00022475"/>
    </source>
</evidence>
<evidence type="ECO:0000313" key="8">
    <source>
        <dbReference type="EMBL" id="KKR71804.1"/>
    </source>
</evidence>
<dbReference type="Proteomes" id="UP000034664">
    <property type="component" value="Unassembled WGS sequence"/>
</dbReference>
<dbReference type="PANTHER" id="PTHR30619">
    <property type="entry name" value="DNA INTERNALIZATION/COMPETENCE PROTEIN COMEC/REC2"/>
    <property type="match status" value="1"/>
</dbReference>
<feature type="transmembrane region" description="Helical" evidence="6">
    <location>
        <begin position="39"/>
        <end position="64"/>
    </location>
</feature>
<feature type="domain" description="ComEC/Rec2-related protein" evidence="7">
    <location>
        <begin position="24"/>
        <end position="297"/>
    </location>
</feature>
<feature type="transmembrane region" description="Helical" evidence="6">
    <location>
        <begin position="266"/>
        <end position="285"/>
    </location>
</feature>
<feature type="transmembrane region" description="Helical" evidence="6">
    <location>
        <begin position="208"/>
        <end position="228"/>
    </location>
</feature>
<dbReference type="Pfam" id="PF03772">
    <property type="entry name" value="Competence"/>
    <property type="match status" value="1"/>
</dbReference>
<feature type="transmembrane region" description="Helical" evidence="6">
    <location>
        <begin position="240"/>
        <end position="259"/>
    </location>
</feature>
<feature type="transmembrane region" description="Helical" evidence="6">
    <location>
        <begin position="118"/>
        <end position="135"/>
    </location>
</feature>
<dbReference type="PANTHER" id="PTHR30619:SF7">
    <property type="entry name" value="BETA-LACTAMASE DOMAIN PROTEIN"/>
    <property type="match status" value="1"/>
</dbReference>
<feature type="transmembrane region" description="Helical" evidence="6">
    <location>
        <begin position="71"/>
        <end position="91"/>
    </location>
</feature>
<sequence length="298" mass="32591">MLDHFVSTINKLLPEPHASLLAGMLFGVRATMPDDFYEALIVTGTLHVIALSGMNVSIILRVLFDMLVGVCGKYIGVLLTLISLISFIILVGPSATIVRASIMGSLAVFAALIGRKDLPLLSLFLTAVTMILINNELISSISFQLSVFATLGIILFGAKGNMSKNITEAKILKETIIEKKVLGYKNEINIIPGFMHTFGSNLLNFLKANLQVTLSAQLFTTPLILFYFNRVSFISPVANVAVGWLIAPITYLGFVAVFLAQIWWPLGRLASLVVWVPLSLFIWIVETFSQVPFASVEL</sequence>
<reference evidence="8 9" key="1">
    <citation type="journal article" date="2015" name="Nature">
        <title>rRNA introns, odd ribosomes, and small enigmatic genomes across a large radiation of phyla.</title>
        <authorList>
            <person name="Brown C.T."/>
            <person name="Hug L.A."/>
            <person name="Thomas B.C."/>
            <person name="Sharon I."/>
            <person name="Castelle C.J."/>
            <person name="Singh A."/>
            <person name="Wilkins M.J."/>
            <person name="Williams K.H."/>
            <person name="Banfield J.F."/>
        </authorList>
    </citation>
    <scope>NUCLEOTIDE SEQUENCE [LARGE SCALE GENOMIC DNA]</scope>
</reference>
<feature type="transmembrane region" description="Helical" evidence="6">
    <location>
        <begin position="141"/>
        <end position="158"/>
    </location>
</feature>
<proteinExistence type="predicted"/>
<evidence type="ECO:0000256" key="4">
    <source>
        <dbReference type="ARBA" id="ARBA00022989"/>
    </source>
</evidence>
<feature type="transmembrane region" description="Helical" evidence="6">
    <location>
        <begin position="97"/>
        <end position="113"/>
    </location>
</feature>
<comment type="caution">
    <text evidence="8">The sequence shown here is derived from an EMBL/GenBank/DDBJ whole genome shotgun (WGS) entry which is preliminary data.</text>
</comment>
<gene>
    <name evidence="8" type="ORF">UU14_C0018G0003</name>
</gene>
<evidence type="ECO:0000256" key="5">
    <source>
        <dbReference type="ARBA" id="ARBA00023136"/>
    </source>
</evidence>